<comment type="function">
    <text evidence="1">Multidrug efflux pump.</text>
</comment>
<evidence type="ECO:0000313" key="15">
    <source>
        <dbReference type="Proteomes" id="UP000436047"/>
    </source>
</evidence>
<dbReference type="Proteomes" id="UP000436047">
    <property type="component" value="Unassembled WGS sequence"/>
</dbReference>
<feature type="transmembrane region" description="Helical" evidence="13">
    <location>
        <begin position="54"/>
        <end position="80"/>
    </location>
</feature>
<dbReference type="PANTHER" id="PTHR43298:SF2">
    <property type="entry name" value="FMN_FAD EXPORTER YEEO-RELATED"/>
    <property type="match status" value="1"/>
</dbReference>
<evidence type="ECO:0000256" key="13">
    <source>
        <dbReference type="SAM" id="Phobius"/>
    </source>
</evidence>
<evidence type="ECO:0000256" key="6">
    <source>
        <dbReference type="ARBA" id="ARBA00022449"/>
    </source>
</evidence>
<feature type="transmembrane region" description="Helical" evidence="13">
    <location>
        <begin position="357"/>
        <end position="374"/>
    </location>
</feature>
<comment type="caution">
    <text evidence="14">The sequence shown here is derived from an EMBL/GenBank/DDBJ whole genome shotgun (WGS) entry which is preliminary data.</text>
</comment>
<comment type="similarity">
    <text evidence="3">Belongs to the multi antimicrobial extrusion (MATE) (TC 2.A.66.1) family.</text>
</comment>
<keyword evidence="8 13" id="KW-0812">Transmembrane</keyword>
<evidence type="ECO:0000256" key="3">
    <source>
        <dbReference type="ARBA" id="ARBA00010199"/>
    </source>
</evidence>
<keyword evidence="11 13" id="KW-0472">Membrane</keyword>
<name>A0A6N7W313_9FIRM</name>
<keyword evidence="6" id="KW-0050">Antiport</keyword>
<dbReference type="EMBL" id="VUMI01000025">
    <property type="protein sequence ID" value="MSS89626.1"/>
    <property type="molecule type" value="Genomic_DNA"/>
</dbReference>
<dbReference type="NCBIfam" id="TIGR00797">
    <property type="entry name" value="matE"/>
    <property type="match status" value="1"/>
</dbReference>
<dbReference type="RefSeq" id="WP_154465542.1">
    <property type="nucleotide sequence ID" value="NZ_JAXDZL010000115.1"/>
</dbReference>
<evidence type="ECO:0000256" key="4">
    <source>
        <dbReference type="ARBA" id="ARBA00020268"/>
    </source>
</evidence>
<dbReference type="AlphaFoldDB" id="A0A6N7W313"/>
<dbReference type="Pfam" id="PF01554">
    <property type="entry name" value="MatE"/>
    <property type="match status" value="2"/>
</dbReference>
<dbReference type="InterPro" id="IPR050222">
    <property type="entry name" value="MATE_MdtK"/>
</dbReference>
<dbReference type="GO" id="GO:0006811">
    <property type="term" value="P:monoatomic ion transport"/>
    <property type="evidence" value="ECO:0007669"/>
    <property type="project" value="UniProtKB-KW"/>
</dbReference>
<dbReference type="PIRSF" id="PIRSF006603">
    <property type="entry name" value="DinF"/>
    <property type="match status" value="1"/>
</dbReference>
<feature type="transmembrane region" description="Helical" evidence="13">
    <location>
        <begin position="92"/>
        <end position="113"/>
    </location>
</feature>
<feature type="transmembrane region" description="Helical" evidence="13">
    <location>
        <begin position="386"/>
        <end position="406"/>
    </location>
</feature>
<evidence type="ECO:0000256" key="8">
    <source>
        <dbReference type="ARBA" id="ARBA00022692"/>
    </source>
</evidence>
<evidence type="ECO:0000256" key="11">
    <source>
        <dbReference type="ARBA" id="ARBA00023136"/>
    </source>
</evidence>
<evidence type="ECO:0000256" key="12">
    <source>
        <dbReference type="ARBA" id="ARBA00031636"/>
    </source>
</evidence>
<evidence type="ECO:0000256" key="5">
    <source>
        <dbReference type="ARBA" id="ARBA00022448"/>
    </source>
</evidence>
<evidence type="ECO:0000256" key="9">
    <source>
        <dbReference type="ARBA" id="ARBA00022989"/>
    </source>
</evidence>
<organism evidence="14 15">
    <name type="scientific">Eisenbergiella porci</name>
    <dbReference type="NCBI Taxonomy" id="2652274"/>
    <lineage>
        <taxon>Bacteria</taxon>
        <taxon>Bacillati</taxon>
        <taxon>Bacillota</taxon>
        <taxon>Clostridia</taxon>
        <taxon>Lachnospirales</taxon>
        <taxon>Lachnospiraceae</taxon>
        <taxon>Eisenbergiella</taxon>
    </lineage>
</organism>
<comment type="subcellular location">
    <subcellularLocation>
        <location evidence="2">Cell membrane</location>
        <topology evidence="2">Multi-pass membrane protein</topology>
    </subcellularLocation>
</comment>
<keyword evidence="5" id="KW-0813">Transport</keyword>
<feature type="transmembrane region" description="Helical" evidence="13">
    <location>
        <begin position="133"/>
        <end position="158"/>
    </location>
</feature>
<evidence type="ECO:0000256" key="2">
    <source>
        <dbReference type="ARBA" id="ARBA00004651"/>
    </source>
</evidence>
<keyword evidence="9 13" id="KW-1133">Transmembrane helix</keyword>
<feature type="transmembrane region" description="Helical" evidence="13">
    <location>
        <begin position="165"/>
        <end position="186"/>
    </location>
</feature>
<dbReference type="GO" id="GO:0005886">
    <property type="term" value="C:plasma membrane"/>
    <property type="evidence" value="ECO:0007669"/>
    <property type="project" value="UniProtKB-SubCell"/>
</dbReference>
<dbReference type="CDD" id="cd13138">
    <property type="entry name" value="MATE_yoeA_like"/>
    <property type="match status" value="1"/>
</dbReference>
<keyword evidence="15" id="KW-1185">Reference proteome</keyword>
<dbReference type="GO" id="GO:0015297">
    <property type="term" value="F:antiporter activity"/>
    <property type="evidence" value="ECO:0007669"/>
    <property type="project" value="UniProtKB-KW"/>
</dbReference>
<feature type="transmembrane region" description="Helical" evidence="13">
    <location>
        <begin position="315"/>
        <end position="337"/>
    </location>
</feature>
<protein>
    <recommendedName>
        <fullName evidence="4">Probable multidrug resistance protein NorM</fullName>
    </recommendedName>
    <alternativeName>
        <fullName evidence="12">Multidrug-efflux transporter</fullName>
    </alternativeName>
</protein>
<dbReference type="PANTHER" id="PTHR43298">
    <property type="entry name" value="MULTIDRUG RESISTANCE PROTEIN NORM-RELATED"/>
    <property type="match status" value="1"/>
</dbReference>
<dbReference type="InterPro" id="IPR002528">
    <property type="entry name" value="MATE_fam"/>
</dbReference>
<feature type="transmembrane region" description="Helical" evidence="13">
    <location>
        <begin position="12"/>
        <end position="34"/>
    </location>
</feature>
<evidence type="ECO:0000256" key="10">
    <source>
        <dbReference type="ARBA" id="ARBA00023065"/>
    </source>
</evidence>
<sequence length="471" mass="50446">MNKDLTVGEPQSVLWKFSIPMFVSVIFQQMYNIADSVIAGKFAGEDALAAVGASYPITMIFMAIAVGSNIGCSVVISQYFGAKWYDKMKTAVSTTLIASLALSLVLTVAGLLGSRGLMVMINTPDNIFADGDLYLRIYIGGFVFLFLYNVATGIFTSLGDSKTPLYFLIGSSIGNILLDTLFVAVFHWGVAGVAWATFLAQGVACVLALVTLKRRLASVETTGKAALFSWNMLGKISRIAVPSILQQSFISIGNIFIQGLINSFGSSVIAGYSAAIKLNTFAITSLTTLGNGTSSFTAQNLGAGKQGRVKAGFGAAVKLALIITVPFFVAFFFGSHVMLSLFMNEGSTVAMETGMEFLKIVSPFYFVISLKLMADGVLRGAGAMKSFMIATFSDLLLRVILAFILAGPFGTLGIWLSWPIGWMVAMVLSLSFYKKGVWKSSALTDSAEDMEEEAPELETEGALLFMEEENA</sequence>
<evidence type="ECO:0000313" key="14">
    <source>
        <dbReference type="EMBL" id="MSS89626.1"/>
    </source>
</evidence>
<keyword evidence="7" id="KW-1003">Cell membrane</keyword>
<reference evidence="14 15" key="1">
    <citation type="submission" date="2019-08" db="EMBL/GenBank/DDBJ databases">
        <title>In-depth cultivation of the pig gut microbiome towards novel bacterial diversity and tailored functional studies.</title>
        <authorList>
            <person name="Wylensek D."/>
            <person name="Hitch T.C.A."/>
            <person name="Clavel T."/>
        </authorList>
    </citation>
    <scope>NUCLEOTIDE SEQUENCE [LARGE SCALE GENOMIC DNA]</scope>
    <source>
        <strain evidence="14 15">WCA-389-WT-23B</strain>
    </source>
</reference>
<keyword evidence="10" id="KW-0406">Ion transport</keyword>
<feature type="transmembrane region" description="Helical" evidence="13">
    <location>
        <begin position="192"/>
        <end position="212"/>
    </location>
</feature>
<evidence type="ECO:0000256" key="1">
    <source>
        <dbReference type="ARBA" id="ARBA00003408"/>
    </source>
</evidence>
<gene>
    <name evidence="14" type="ORF">FYJ45_15445</name>
</gene>
<proteinExistence type="inferred from homology"/>
<evidence type="ECO:0000256" key="7">
    <source>
        <dbReference type="ARBA" id="ARBA00022475"/>
    </source>
</evidence>
<dbReference type="InterPro" id="IPR048279">
    <property type="entry name" value="MdtK-like"/>
</dbReference>
<dbReference type="GO" id="GO:0042910">
    <property type="term" value="F:xenobiotic transmembrane transporter activity"/>
    <property type="evidence" value="ECO:0007669"/>
    <property type="project" value="InterPro"/>
</dbReference>
<dbReference type="GeneID" id="86054437"/>
<accession>A0A6N7W313</accession>